<comment type="caution">
    <text evidence="1">The sequence shown here is derived from an EMBL/GenBank/DDBJ whole genome shotgun (WGS) entry which is preliminary data.</text>
</comment>
<dbReference type="InterPro" id="IPR027417">
    <property type="entry name" value="P-loop_NTPase"/>
</dbReference>
<evidence type="ECO:0000313" key="1">
    <source>
        <dbReference type="EMBL" id="HJC87139.1"/>
    </source>
</evidence>
<name>A0A9D2QJ88_9FIRM</name>
<keyword evidence="1" id="KW-0418">Kinase</keyword>
<reference evidence="1" key="2">
    <citation type="submission" date="2021-04" db="EMBL/GenBank/DDBJ databases">
        <authorList>
            <person name="Gilroy R."/>
        </authorList>
    </citation>
    <scope>NUCLEOTIDE SEQUENCE</scope>
    <source>
        <strain evidence="1">ChiBcec1-1630</strain>
    </source>
</reference>
<accession>A0A9D2QJ88</accession>
<dbReference type="AlphaFoldDB" id="A0A9D2QJ88"/>
<gene>
    <name evidence="1" type="ORF">H9926_03875</name>
</gene>
<evidence type="ECO:0000313" key="2">
    <source>
        <dbReference type="Proteomes" id="UP000823922"/>
    </source>
</evidence>
<sequence length="198" mass="23144">MEKRLILSVGREFGSGGHVIAEALARRFELDLYDNNLLEHIAEEKSVGGDTLKKYDERPKSRLFSRTVRGYSNSIQENVANMQFAYLKKLAEDGKSFVVVGRCSETILKNYEGFVSIFVLGDWETKRERIMRLYRLSAEEAEHMMSRKDWERKSYHNYYCKVKWGDSRNYDLSINSSRLGIDRTVDLLESYIRARMEG</sequence>
<dbReference type="Pfam" id="PF13189">
    <property type="entry name" value="Cytidylate_kin2"/>
    <property type="match status" value="1"/>
</dbReference>
<keyword evidence="1" id="KW-0808">Transferase</keyword>
<dbReference type="Proteomes" id="UP000823922">
    <property type="component" value="Unassembled WGS sequence"/>
</dbReference>
<protein>
    <submittedName>
        <fullName evidence="1">Cytidylate kinase-like family protein</fullName>
    </submittedName>
</protein>
<dbReference type="GO" id="GO:0016301">
    <property type="term" value="F:kinase activity"/>
    <property type="evidence" value="ECO:0007669"/>
    <property type="project" value="UniProtKB-KW"/>
</dbReference>
<proteinExistence type="predicted"/>
<dbReference type="EMBL" id="DWVS01000093">
    <property type="protein sequence ID" value="HJC87139.1"/>
    <property type="molecule type" value="Genomic_DNA"/>
</dbReference>
<reference evidence="1" key="1">
    <citation type="journal article" date="2021" name="PeerJ">
        <title>Extensive microbial diversity within the chicken gut microbiome revealed by metagenomics and culture.</title>
        <authorList>
            <person name="Gilroy R."/>
            <person name="Ravi A."/>
            <person name="Getino M."/>
            <person name="Pursley I."/>
            <person name="Horton D.L."/>
            <person name="Alikhan N.F."/>
            <person name="Baker D."/>
            <person name="Gharbi K."/>
            <person name="Hall N."/>
            <person name="Watson M."/>
            <person name="Adriaenssens E.M."/>
            <person name="Foster-Nyarko E."/>
            <person name="Jarju S."/>
            <person name="Secka A."/>
            <person name="Antonio M."/>
            <person name="Oren A."/>
            <person name="Chaudhuri R.R."/>
            <person name="La Ragione R."/>
            <person name="Hildebrand F."/>
            <person name="Pallen M.J."/>
        </authorList>
    </citation>
    <scope>NUCLEOTIDE SEQUENCE</scope>
    <source>
        <strain evidence="1">ChiBcec1-1630</strain>
    </source>
</reference>
<dbReference type="Gene3D" id="3.40.50.300">
    <property type="entry name" value="P-loop containing nucleotide triphosphate hydrolases"/>
    <property type="match status" value="1"/>
</dbReference>
<organism evidence="1 2">
    <name type="scientific">Candidatus Eisenbergiella intestinigallinarum</name>
    <dbReference type="NCBI Taxonomy" id="2838549"/>
    <lineage>
        <taxon>Bacteria</taxon>
        <taxon>Bacillati</taxon>
        <taxon>Bacillota</taxon>
        <taxon>Clostridia</taxon>
        <taxon>Lachnospirales</taxon>
        <taxon>Lachnospiraceae</taxon>
        <taxon>Eisenbergiella</taxon>
    </lineage>
</organism>